<sequence length="180" mass="21777">MEPAETEITPAEFLDLPKELQVEMLLQLDLNSILNLCAASKELREHCKSEFFWKQKTKLDFPGVTVRKHRRFWKDEYKYLWIDTVTKERRIAELLDLPSDTRFDLLVDLDYIQLKDLCDFAKGRIAECDDENFWLRKLNHDFGTNHMRRAPTWKEEYESRHFEQQLDEEESNLYKLFPLE</sequence>
<dbReference type="SUPFAM" id="SSF81383">
    <property type="entry name" value="F-box domain"/>
    <property type="match status" value="1"/>
</dbReference>
<feature type="domain" description="F-box" evidence="1">
    <location>
        <begin position="10"/>
        <end position="56"/>
    </location>
</feature>
<accession>A0A481ZB55</accession>
<evidence type="ECO:0000313" key="2">
    <source>
        <dbReference type="EMBL" id="QBK92309.1"/>
    </source>
</evidence>
<name>A0A481ZB55_9VIRU</name>
<proteinExistence type="predicted"/>
<dbReference type="EMBL" id="MK500573">
    <property type="protein sequence ID" value="QBK92309.1"/>
    <property type="molecule type" value="Genomic_DNA"/>
</dbReference>
<protein>
    <submittedName>
        <fullName evidence="2">F-box domain protein</fullName>
    </submittedName>
</protein>
<dbReference type="PROSITE" id="PS50181">
    <property type="entry name" value="FBOX"/>
    <property type="match status" value="1"/>
</dbReference>
<organism evidence="2">
    <name type="scientific">Pithovirus LCPAC304</name>
    <dbReference type="NCBI Taxonomy" id="2506594"/>
    <lineage>
        <taxon>Viruses</taxon>
        <taxon>Pithoviruses</taxon>
    </lineage>
</organism>
<evidence type="ECO:0000259" key="1">
    <source>
        <dbReference type="PROSITE" id="PS50181"/>
    </source>
</evidence>
<dbReference type="InterPro" id="IPR001810">
    <property type="entry name" value="F-box_dom"/>
</dbReference>
<gene>
    <name evidence="2" type="ORF">LCPAC304_06560</name>
</gene>
<dbReference type="InterPro" id="IPR036047">
    <property type="entry name" value="F-box-like_dom_sf"/>
</dbReference>
<reference evidence="2" key="1">
    <citation type="journal article" date="2019" name="MBio">
        <title>Virus Genomes from Deep Sea Sediments Expand the Ocean Megavirome and Support Independent Origins of Viral Gigantism.</title>
        <authorList>
            <person name="Backstrom D."/>
            <person name="Yutin N."/>
            <person name="Jorgensen S.L."/>
            <person name="Dharamshi J."/>
            <person name="Homa F."/>
            <person name="Zaremba-Niedwiedzka K."/>
            <person name="Spang A."/>
            <person name="Wolf Y.I."/>
            <person name="Koonin E.V."/>
            <person name="Ettema T.J."/>
        </authorList>
    </citation>
    <scope>NUCLEOTIDE SEQUENCE</scope>
</reference>